<keyword evidence="3" id="KW-1185">Reference proteome</keyword>
<feature type="compositionally biased region" description="Low complexity" evidence="1">
    <location>
        <begin position="11"/>
        <end position="24"/>
    </location>
</feature>
<feature type="compositionally biased region" description="Polar residues" evidence="1">
    <location>
        <begin position="35"/>
        <end position="49"/>
    </location>
</feature>
<feature type="compositionally biased region" description="Low complexity" evidence="1">
    <location>
        <begin position="288"/>
        <end position="299"/>
    </location>
</feature>
<sequence length="927" mass="99756">MSQPPYMLINQQQQQQMGQPSSSSYPIRAPPFPVPSSSSQNPTTNQRGWASSSSTSTSGSGQASTSFRAPAHKHAHHLHSIPPREKSTRTLIIDHMLWVHARTRFAQARAELGMTDRTGGPDHPNYTHRRRPENYEEEDEQLSEGEDAAFVLKARSGGPGHPHDDDEETRLSHQDLPLARSLRLRAEGLEKVVTSMLEQPPPIHTINDEDILTPPTSPKLNPSNVRDPKHPHTLPNGVRLRLALGTIINDLFARQAPPPPYRHTHPNTTSSSNNSGGKVGTPPDSSRHSLSPSVSLSTSGSAFLPEALTPLAEISGAFALIPPPAQTQSMMSPPGMTYPPRMQHQQYQHLQRMSSNSPSPGLTSPYPNPPSTLSSTPAQPSSSRPPIPTPTARVRTLYVSGADPSTANSPPAFRCPRHLHTGCEICVEAKSPTKTAGGRDGRRGAASSPERGYSFGSGGSSYGAGGSYSAGYAGNSWKAMSGGLGPGGGGITGWQDGSGVGSGLLRPSVKGSALRRKVSGGDEKNHADESDADGRGRDVGGKGKNTGAGNTKLSKVIPRFIRLSALVAKELGREAGEGEEEGSEGGERRRSVSFSGEGRGRSTSTSGWDRSDFSPLPGPASPATRRAIVDANSAQTPQPYQSHRSTTPEHALRPTREWYLLLAGLLTRAVLEGYLTGGWRGSKAVECLLMVGLGLNEKGEEKGKEREQGWREGTGTGTEDDDERDEPQEEEDEEEFAEFDPDDLPNLVDAVKVLFPSLQGEGARKDKAEEEFEVEMLERLRRFYDIPASTPDLSTHMEDLAWQYPAEPVERAAVRFCEAIAKWRGKPELETYKKKPPPTQLGSPGSTAMTIESLVHSNPTSPSMGNAVPPGGSIFGHGTQIRVEKKIPSIDTYFSTPPASGGRSNWGKKRARESDEGRVGGSKRLHA</sequence>
<gene>
    <name evidence="2" type="ORF">BDQ12DRAFT_238105</name>
</gene>
<feature type="compositionally biased region" description="Low complexity" evidence="1">
    <location>
        <begin position="592"/>
        <end position="607"/>
    </location>
</feature>
<feature type="region of interest" description="Disordered" evidence="1">
    <location>
        <begin position="325"/>
        <end position="391"/>
    </location>
</feature>
<name>A0A5C3LUQ1_9AGAR</name>
<feature type="region of interest" description="Disordered" evidence="1">
    <location>
        <begin position="494"/>
        <end position="551"/>
    </location>
</feature>
<feature type="compositionally biased region" description="Acidic residues" evidence="1">
    <location>
        <begin position="718"/>
        <end position="742"/>
    </location>
</feature>
<evidence type="ECO:0000313" key="2">
    <source>
        <dbReference type="EMBL" id="TFK36710.1"/>
    </source>
</evidence>
<dbReference type="AlphaFoldDB" id="A0A5C3LUQ1"/>
<dbReference type="OrthoDB" id="2534923at2759"/>
<protein>
    <submittedName>
        <fullName evidence="2">Uncharacterized protein</fullName>
    </submittedName>
</protein>
<feature type="region of interest" description="Disordered" evidence="1">
    <location>
        <begin position="1"/>
        <end position="86"/>
    </location>
</feature>
<feature type="region of interest" description="Disordered" evidence="1">
    <location>
        <begin position="573"/>
        <end position="623"/>
    </location>
</feature>
<feature type="region of interest" description="Disordered" evidence="1">
    <location>
        <begin position="432"/>
        <end position="460"/>
    </location>
</feature>
<feature type="compositionally biased region" description="Basic and acidic residues" evidence="1">
    <location>
        <begin position="519"/>
        <end position="541"/>
    </location>
</feature>
<feature type="region of interest" description="Disordered" evidence="1">
    <location>
        <begin position="699"/>
        <end position="742"/>
    </location>
</feature>
<proteinExistence type="predicted"/>
<feature type="region of interest" description="Disordered" evidence="1">
    <location>
        <begin position="200"/>
        <end position="234"/>
    </location>
</feature>
<dbReference type="EMBL" id="ML213612">
    <property type="protein sequence ID" value="TFK36710.1"/>
    <property type="molecule type" value="Genomic_DNA"/>
</dbReference>
<dbReference type="Proteomes" id="UP000308652">
    <property type="component" value="Unassembled WGS sequence"/>
</dbReference>
<feature type="region of interest" description="Disordered" evidence="1">
    <location>
        <begin position="888"/>
        <end position="927"/>
    </location>
</feature>
<feature type="compositionally biased region" description="Polar residues" evidence="1">
    <location>
        <begin position="343"/>
        <end position="362"/>
    </location>
</feature>
<evidence type="ECO:0000313" key="3">
    <source>
        <dbReference type="Proteomes" id="UP000308652"/>
    </source>
</evidence>
<accession>A0A5C3LUQ1</accession>
<organism evidence="2 3">
    <name type="scientific">Crucibulum laeve</name>
    <dbReference type="NCBI Taxonomy" id="68775"/>
    <lineage>
        <taxon>Eukaryota</taxon>
        <taxon>Fungi</taxon>
        <taxon>Dikarya</taxon>
        <taxon>Basidiomycota</taxon>
        <taxon>Agaricomycotina</taxon>
        <taxon>Agaricomycetes</taxon>
        <taxon>Agaricomycetidae</taxon>
        <taxon>Agaricales</taxon>
        <taxon>Agaricineae</taxon>
        <taxon>Nidulariaceae</taxon>
        <taxon>Crucibulum</taxon>
    </lineage>
</organism>
<feature type="compositionally biased region" description="Acidic residues" evidence="1">
    <location>
        <begin position="135"/>
        <end position="147"/>
    </location>
</feature>
<reference evidence="2 3" key="1">
    <citation type="journal article" date="2019" name="Nat. Ecol. Evol.">
        <title>Megaphylogeny resolves global patterns of mushroom evolution.</title>
        <authorList>
            <person name="Varga T."/>
            <person name="Krizsan K."/>
            <person name="Foldi C."/>
            <person name="Dima B."/>
            <person name="Sanchez-Garcia M."/>
            <person name="Sanchez-Ramirez S."/>
            <person name="Szollosi G.J."/>
            <person name="Szarkandi J.G."/>
            <person name="Papp V."/>
            <person name="Albert L."/>
            <person name="Andreopoulos W."/>
            <person name="Angelini C."/>
            <person name="Antonin V."/>
            <person name="Barry K.W."/>
            <person name="Bougher N.L."/>
            <person name="Buchanan P."/>
            <person name="Buyck B."/>
            <person name="Bense V."/>
            <person name="Catcheside P."/>
            <person name="Chovatia M."/>
            <person name="Cooper J."/>
            <person name="Damon W."/>
            <person name="Desjardin D."/>
            <person name="Finy P."/>
            <person name="Geml J."/>
            <person name="Haridas S."/>
            <person name="Hughes K."/>
            <person name="Justo A."/>
            <person name="Karasinski D."/>
            <person name="Kautmanova I."/>
            <person name="Kiss B."/>
            <person name="Kocsube S."/>
            <person name="Kotiranta H."/>
            <person name="LaButti K.M."/>
            <person name="Lechner B.E."/>
            <person name="Liimatainen K."/>
            <person name="Lipzen A."/>
            <person name="Lukacs Z."/>
            <person name="Mihaltcheva S."/>
            <person name="Morgado L.N."/>
            <person name="Niskanen T."/>
            <person name="Noordeloos M.E."/>
            <person name="Ohm R.A."/>
            <person name="Ortiz-Santana B."/>
            <person name="Ovrebo C."/>
            <person name="Racz N."/>
            <person name="Riley R."/>
            <person name="Savchenko A."/>
            <person name="Shiryaev A."/>
            <person name="Soop K."/>
            <person name="Spirin V."/>
            <person name="Szebenyi C."/>
            <person name="Tomsovsky M."/>
            <person name="Tulloss R.E."/>
            <person name="Uehling J."/>
            <person name="Grigoriev I.V."/>
            <person name="Vagvolgyi C."/>
            <person name="Papp T."/>
            <person name="Martin F.M."/>
            <person name="Miettinen O."/>
            <person name="Hibbett D.S."/>
            <person name="Nagy L.G."/>
        </authorList>
    </citation>
    <scope>NUCLEOTIDE SEQUENCE [LARGE SCALE GENOMIC DNA]</scope>
    <source>
        <strain evidence="2 3">CBS 166.37</strain>
    </source>
</reference>
<feature type="compositionally biased region" description="Basic residues" evidence="1">
    <location>
        <begin position="70"/>
        <end position="79"/>
    </location>
</feature>
<feature type="compositionally biased region" description="Basic and acidic residues" evidence="1">
    <location>
        <begin position="161"/>
        <end position="173"/>
    </location>
</feature>
<feature type="compositionally biased region" description="Basic and acidic residues" evidence="1">
    <location>
        <begin position="699"/>
        <end position="710"/>
    </location>
</feature>
<feature type="region of interest" description="Disordered" evidence="1">
    <location>
        <begin position="253"/>
        <end position="299"/>
    </location>
</feature>
<feature type="compositionally biased region" description="Low complexity" evidence="1">
    <location>
        <begin position="50"/>
        <end position="66"/>
    </location>
</feature>
<evidence type="ECO:0000256" key="1">
    <source>
        <dbReference type="SAM" id="MobiDB-lite"/>
    </source>
</evidence>
<feature type="region of interest" description="Disordered" evidence="1">
    <location>
        <begin position="112"/>
        <end position="173"/>
    </location>
</feature>